<dbReference type="InterPro" id="IPR036236">
    <property type="entry name" value="Znf_C2H2_sf"/>
</dbReference>
<evidence type="ECO:0000256" key="7">
    <source>
        <dbReference type="ARBA" id="ARBA00023015"/>
    </source>
</evidence>
<keyword evidence="6" id="KW-0862">Zinc</keyword>
<dbReference type="FunFam" id="3.30.160.60:FF:000134">
    <property type="entry name" value="Krueppel-like factor 11"/>
    <property type="match status" value="1"/>
</dbReference>
<evidence type="ECO:0000313" key="14">
    <source>
        <dbReference type="Proteomes" id="UP000515152"/>
    </source>
</evidence>
<organism evidence="14 15">
    <name type="scientific">Clupea harengus</name>
    <name type="common">Atlantic herring</name>
    <dbReference type="NCBI Taxonomy" id="7950"/>
    <lineage>
        <taxon>Eukaryota</taxon>
        <taxon>Metazoa</taxon>
        <taxon>Chordata</taxon>
        <taxon>Craniata</taxon>
        <taxon>Vertebrata</taxon>
        <taxon>Euteleostomi</taxon>
        <taxon>Actinopterygii</taxon>
        <taxon>Neopterygii</taxon>
        <taxon>Teleostei</taxon>
        <taxon>Clupei</taxon>
        <taxon>Clupeiformes</taxon>
        <taxon>Clupeoidei</taxon>
        <taxon>Clupeidae</taxon>
        <taxon>Clupea</taxon>
    </lineage>
</organism>
<evidence type="ECO:0000256" key="11">
    <source>
        <dbReference type="PROSITE-ProRule" id="PRU00042"/>
    </source>
</evidence>
<feature type="compositionally biased region" description="Pro residues" evidence="12">
    <location>
        <begin position="229"/>
        <end position="241"/>
    </location>
</feature>
<feature type="domain" description="C2H2-type" evidence="13">
    <location>
        <begin position="347"/>
        <end position="376"/>
    </location>
</feature>
<evidence type="ECO:0000313" key="15">
    <source>
        <dbReference type="RefSeq" id="XP_012679684.1"/>
    </source>
</evidence>
<dbReference type="GO" id="GO:0000978">
    <property type="term" value="F:RNA polymerase II cis-regulatory region sequence-specific DNA binding"/>
    <property type="evidence" value="ECO:0007669"/>
    <property type="project" value="TreeGrafter"/>
</dbReference>
<dbReference type="KEGG" id="char:105897307"/>
<evidence type="ECO:0000256" key="4">
    <source>
        <dbReference type="ARBA" id="ARBA00022737"/>
    </source>
</evidence>
<evidence type="ECO:0000256" key="9">
    <source>
        <dbReference type="ARBA" id="ARBA00023163"/>
    </source>
</evidence>
<name>A0A6P3VRX1_CLUHA</name>
<dbReference type="Pfam" id="PF00096">
    <property type="entry name" value="zf-C2H2"/>
    <property type="match status" value="3"/>
</dbReference>
<dbReference type="Proteomes" id="UP000515152">
    <property type="component" value="Chromosome 14"/>
</dbReference>
<keyword evidence="8" id="KW-0238">DNA-binding</keyword>
<dbReference type="FunFam" id="3.30.160.60:FF:000018">
    <property type="entry name" value="Krueppel-like factor 15"/>
    <property type="match status" value="1"/>
</dbReference>
<dbReference type="SUPFAM" id="SSF57667">
    <property type="entry name" value="beta-beta-alpha zinc fingers"/>
    <property type="match status" value="2"/>
</dbReference>
<dbReference type="CDD" id="cd21584">
    <property type="entry name" value="KLF11_N"/>
    <property type="match status" value="1"/>
</dbReference>
<evidence type="ECO:0000256" key="5">
    <source>
        <dbReference type="ARBA" id="ARBA00022771"/>
    </source>
</evidence>
<accession>A0A6P3VRX1</accession>
<evidence type="ECO:0000259" key="13">
    <source>
        <dbReference type="PROSITE" id="PS50157"/>
    </source>
</evidence>
<dbReference type="CTD" id="559076"/>
<dbReference type="AlphaFoldDB" id="A0A6P3VRX1"/>
<protein>
    <submittedName>
        <fullName evidence="15">Krueppel-like factor 11b</fullName>
    </submittedName>
</protein>
<feature type="region of interest" description="Disordered" evidence="12">
    <location>
        <begin position="190"/>
        <end position="241"/>
    </location>
</feature>
<keyword evidence="9" id="KW-0804">Transcription</keyword>
<feature type="domain" description="C2H2-type" evidence="13">
    <location>
        <begin position="377"/>
        <end position="406"/>
    </location>
</feature>
<evidence type="ECO:0000256" key="1">
    <source>
        <dbReference type="ARBA" id="ARBA00004123"/>
    </source>
</evidence>
<evidence type="ECO:0000256" key="3">
    <source>
        <dbReference type="ARBA" id="ARBA00022723"/>
    </source>
</evidence>
<dbReference type="RefSeq" id="XP_012679684.1">
    <property type="nucleotide sequence ID" value="XM_012824230.3"/>
</dbReference>
<proteinExistence type="predicted"/>
<gene>
    <name evidence="15" type="primary">klf11b</name>
</gene>
<feature type="domain" description="C2H2-type" evidence="13">
    <location>
        <begin position="407"/>
        <end position="434"/>
    </location>
</feature>
<dbReference type="PANTHER" id="PTHR23235:SF65">
    <property type="entry name" value="KRUEPPEL-LIKE FACTOR 11"/>
    <property type="match status" value="1"/>
</dbReference>
<keyword evidence="5 11" id="KW-0863">Zinc-finger</keyword>
<keyword evidence="7" id="KW-0805">Transcription regulation</keyword>
<keyword evidence="3" id="KW-0479">Metal-binding</keyword>
<evidence type="ECO:0000256" key="12">
    <source>
        <dbReference type="SAM" id="MobiDB-lite"/>
    </source>
</evidence>
<dbReference type="FunFam" id="3.30.160.60:FF:000205">
    <property type="entry name" value="Putative Krueppel-like factor 10"/>
    <property type="match status" value="1"/>
</dbReference>
<evidence type="ECO:0000256" key="8">
    <source>
        <dbReference type="ARBA" id="ARBA00023125"/>
    </source>
</evidence>
<reference evidence="15" key="1">
    <citation type="submission" date="2025-08" db="UniProtKB">
        <authorList>
            <consortium name="RefSeq"/>
        </authorList>
    </citation>
    <scope>IDENTIFICATION</scope>
</reference>
<dbReference type="PANTHER" id="PTHR23235">
    <property type="entry name" value="KRUEPPEL-LIKE TRANSCRIPTION FACTOR"/>
    <property type="match status" value="1"/>
</dbReference>
<dbReference type="InterPro" id="IPR013087">
    <property type="entry name" value="Znf_C2H2_type"/>
</dbReference>
<dbReference type="GeneID" id="105897307"/>
<evidence type="ECO:0000256" key="2">
    <source>
        <dbReference type="ARBA" id="ARBA00022491"/>
    </source>
</evidence>
<dbReference type="PROSITE" id="PS50157">
    <property type="entry name" value="ZINC_FINGER_C2H2_2"/>
    <property type="match status" value="3"/>
</dbReference>
<comment type="subcellular location">
    <subcellularLocation>
        <location evidence="1">Nucleus</location>
    </subcellularLocation>
</comment>
<keyword evidence="10" id="KW-0539">Nucleus</keyword>
<dbReference type="Gene3D" id="3.30.160.60">
    <property type="entry name" value="Classic Zinc Finger"/>
    <property type="match status" value="3"/>
</dbReference>
<evidence type="ECO:0000256" key="10">
    <source>
        <dbReference type="ARBA" id="ARBA00023242"/>
    </source>
</evidence>
<dbReference type="OrthoDB" id="654211at2759"/>
<evidence type="ECO:0000256" key="6">
    <source>
        <dbReference type="ARBA" id="ARBA00022833"/>
    </source>
</evidence>
<sequence>METSCRPGDRMEHCAVFQDRRRNDSEHSSCSILEYNDLEAAEALMCMSGWGQVSPSPNAFRPRPLTPASDSCDLLPQPDHPETTKDFISLSSLCMTPPHSPSFPETSVTAAPPTMSRSYSSLSHFPQTLRLGMGPIPQTPCSRMSTETASTVPCRAMATSVIRHTADSSPCRHIPPAGVPQTQQPIKTEEQTLERHHTTPPPLMHVAPSPCKTEAPCNPLSTGKKLPSPLAPQSPPPTPSPPIICQTFPMNSQSGVISALIQSPCPRPSPGMKSILPQPLLVGTAMPQGAVIFVMPQTSISQTPHCPQQSIMTVGNTKLLPLAPAPVYMPSGQSNTAQVDFSRRRNYVCNFPGCLKTYFKSSHLKAHLRTHTGEKPFSCSWDGCDKKFARSDELSRHRRTHTGEKKFVCPVCDRRFMRSDHLTKHARRHMTTKKIPSWQAEVRNLNKIAAAKASPPPGPSLPVRMLISA</sequence>
<dbReference type="GO" id="GO:0008270">
    <property type="term" value="F:zinc ion binding"/>
    <property type="evidence" value="ECO:0007669"/>
    <property type="project" value="UniProtKB-KW"/>
</dbReference>
<dbReference type="SMART" id="SM00355">
    <property type="entry name" value="ZnF_C2H2"/>
    <property type="match status" value="3"/>
</dbReference>
<keyword evidence="14" id="KW-1185">Reference proteome</keyword>
<keyword evidence="4" id="KW-0677">Repeat</keyword>
<dbReference type="PROSITE" id="PS00028">
    <property type="entry name" value="ZINC_FINGER_C2H2_1"/>
    <property type="match status" value="3"/>
</dbReference>
<dbReference type="GO" id="GO:0005634">
    <property type="term" value="C:nucleus"/>
    <property type="evidence" value="ECO:0007669"/>
    <property type="project" value="UniProtKB-SubCell"/>
</dbReference>
<keyword evidence="2" id="KW-0678">Repressor</keyword>
<dbReference type="GO" id="GO:0000981">
    <property type="term" value="F:DNA-binding transcription factor activity, RNA polymerase II-specific"/>
    <property type="evidence" value="ECO:0007669"/>
    <property type="project" value="TreeGrafter"/>
</dbReference>